<keyword evidence="3" id="KW-1185">Reference proteome</keyword>
<feature type="compositionally biased region" description="Basic residues" evidence="1">
    <location>
        <begin position="329"/>
        <end position="345"/>
    </location>
</feature>
<name>A0A9P5HUR1_9HELO</name>
<dbReference type="RefSeq" id="XP_038726803.1">
    <property type="nucleotide sequence ID" value="XM_038882311.1"/>
</dbReference>
<dbReference type="GeneID" id="62155384"/>
<gene>
    <name evidence="2" type="ORF">EAE97_011797</name>
</gene>
<feature type="region of interest" description="Disordered" evidence="1">
    <location>
        <begin position="310"/>
        <end position="356"/>
    </location>
</feature>
<proteinExistence type="predicted"/>
<evidence type="ECO:0000256" key="1">
    <source>
        <dbReference type="SAM" id="MobiDB-lite"/>
    </source>
</evidence>
<evidence type="ECO:0000313" key="3">
    <source>
        <dbReference type="Proteomes" id="UP000710849"/>
    </source>
</evidence>
<evidence type="ECO:0000313" key="2">
    <source>
        <dbReference type="EMBL" id="KAF7918702.1"/>
    </source>
</evidence>
<protein>
    <submittedName>
        <fullName evidence="2">Uncharacterized protein</fullName>
    </submittedName>
</protein>
<sequence>MGEHWRLICNVFAWNIHEVASTKAKGHIPQLVEEFDRAAQRYSDFRNPSTNQLEYWHKSNFESTLIDRTNVNCTTYDESCPYQDVSKGDRADLWSMMNLLSACVEGGVSSYVEMKIISDPSLMRLRYDPPLMVLCFGPIMFEFEACLPISRLLVFLLENNANFNEIFYSHSLWKIFLHVVHTKFISFGYHGDLDVIFRAMEIMLQRGADVELCCIEEKTAWNKLIPDHRRYSWRDNLEQHGKPPLECKAFADIGLSDSSDDSASHVNENHNEPWKVRHSLERIIKDIFEEKRPDLSAKLQSLVAEKKTEKLAIEKQSRNQTPGSSGGNKGRKQKQRNRKKGKGKRGQIALENDSDY</sequence>
<dbReference type="EMBL" id="RCSW01000042">
    <property type="protein sequence ID" value="KAF7918702.1"/>
    <property type="molecule type" value="Genomic_DNA"/>
</dbReference>
<comment type="caution">
    <text evidence="2">The sequence shown here is derived from an EMBL/GenBank/DDBJ whole genome shotgun (WGS) entry which is preliminary data.</text>
</comment>
<reference evidence="2 3" key="1">
    <citation type="journal article" date="2020" name="Genome Biol. Evol.">
        <title>Comparative genomics of Sclerotiniaceae.</title>
        <authorList>
            <person name="Valero Jimenez C.A."/>
            <person name="Steentjes M."/>
            <person name="Scholten O.E."/>
            <person name="Van Kan J.A.L."/>
        </authorList>
    </citation>
    <scope>NUCLEOTIDE SEQUENCE [LARGE SCALE GENOMIC DNA]</scope>
    <source>
        <strain evidence="2 3">MUCL 94</strain>
    </source>
</reference>
<dbReference type="Proteomes" id="UP000710849">
    <property type="component" value="Unassembled WGS sequence"/>
</dbReference>
<organism evidence="2 3">
    <name type="scientific">Botrytis byssoidea</name>
    <dbReference type="NCBI Taxonomy" id="139641"/>
    <lineage>
        <taxon>Eukaryota</taxon>
        <taxon>Fungi</taxon>
        <taxon>Dikarya</taxon>
        <taxon>Ascomycota</taxon>
        <taxon>Pezizomycotina</taxon>
        <taxon>Leotiomycetes</taxon>
        <taxon>Helotiales</taxon>
        <taxon>Sclerotiniaceae</taxon>
        <taxon>Botrytis</taxon>
    </lineage>
</organism>
<dbReference type="AlphaFoldDB" id="A0A9P5HUR1"/>
<accession>A0A9P5HUR1</accession>